<dbReference type="STRING" id="1442369.A0A0D2IWQ4"/>
<protein>
    <submittedName>
        <fullName evidence="1">Rhinocladiella mackenziei CBS 650.93 unplaced genomic scaffold supercont1.1, whole genome shotgun sequence</fullName>
    </submittedName>
</protein>
<dbReference type="EMBL" id="KN847475">
    <property type="protein sequence ID" value="KIX10424.1"/>
    <property type="molecule type" value="Genomic_DNA"/>
</dbReference>
<accession>A0A0D2IWQ4</accession>
<evidence type="ECO:0000313" key="1">
    <source>
        <dbReference type="EMBL" id="KIX10424.1"/>
    </source>
</evidence>
<dbReference type="HOGENOM" id="CLU_1435165_0_0_1"/>
<dbReference type="Proteomes" id="UP000053617">
    <property type="component" value="Unassembled WGS sequence"/>
</dbReference>
<evidence type="ECO:0000313" key="2">
    <source>
        <dbReference type="Proteomes" id="UP000053617"/>
    </source>
</evidence>
<dbReference type="GeneID" id="25289577"/>
<reference evidence="1 2" key="1">
    <citation type="submission" date="2015-01" db="EMBL/GenBank/DDBJ databases">
        <title>The Genome Sequence of Rhinocladiella mackenzie CBS 650.93.</title>
        <authorList>
            <consortium name="The Broad Institute Genomics Platform"/>
            <person name="Cuomo C."/>
            <person name="de Hoog S."/>
            <person name="Gorbushina A."/>
            <person name="Stielow B."/>
            <person name="Teixiera M."/>
            <person name="Abouelleil A."/>
            <person name="Chapman S.B."/>
            <person name="Priest M."/>
            <person name="Young S.K."/>
            <person name="Wortman J."/>
            <person name="Nusbaum C."/>
            <person name="Birren B."/>
        </authorList>
    </citation>
    <scope>NUCLEOTIDE SEQUENCE [LARGE SCALE GENOMIC DNA]</scope>
    <source>
        <strain evidence="1 2">CBS 650.93</strain>
    </source>
</reference>
<dbReference type="RefSeq" id="XP_013277560.1">
    <property type="nucleotide sequence ID" value="XM_013422106.1"/>
</dbReference>
<gene>
    <name evidence="1" type="ORF">Z518_01506</name>
</gene>
<proteinExistence type="predicted"/>
<dbReference type="AlphaFoldDB" id="A0A0D2IWQ4"/>
<organism evidence="1 2">
    <name type="scientific">Rhinocladiella mackenziei CBS 650.93</name>
    <dbReference type="NCBI Taxonomy" id="1442369"/>
    <lineage>
        <taxon>Eukaryota</taxon>
        <taxon>Fungi</taxon>
        <taxon>Dikarya</taxon>
        <taxon>Ascomycota</taxon>
        <taxon>Pezizomycotina</taxon>
        <taxon>Eurotiomycetes</taxon>
        <taxon>Chaetothyriomycetidae</taxon>
        <taxon>Chaetothyriales</taxon>
        <taxon>Herpotrichiellaceae</taxon>
        <taxon>Rhinocladiella</taxon>
    </lineage>
</organism>
<sequence>MHLHDEHMRNSDVKIYVSMRFDELEYDDDRKVCDARTFSNCRLAISTGPIAASPENYMLRLKLETGLSVFADPETGAHAGNYIRGRYFTLPEDFARAISWIRKRLAECGAYHQDCAATEDREMPDNFVGMGLFDVEQEQTDSLWCLRLIRDRGLMLHLDQDGKCHRLGKFVVMDQAFFEDEPERRVSLV</sequence>
<name>A0A0D2IWQ4_9EURO</name>
<keyword evidence="2" id="KW-1185">Reference proteome</keyword>
<dbReference type="VEuPathDB" id="FungiDB:Z518_01506"/>